<dbReference type="Proteomes" id="UP001186974">
    <property type="component" value="Unassembled WGS sequence"/>
</dbReference>
<evidence type="ECO:0000313" key="1">
    <source>
        <dbReference type="EMBL" id="KAK3059663.1"/>
    </source>
</evidence>
<name>A0ACC3CZN0_9PEZI</name>
<keyword evidence="2" id="KW-1185">Reference proteome</keyword>
<comment type="caution">
    <text evidence="1">The sequence shown here is derived from an EMBL/GenBank/DDBJ whole genome shotgun (WGS) entry which is preliminary data.</text>
</comment>
<protein>
    <submittedName>
        <fullName evidence="1">Uncharacterized protein</fullName>
    </submittedName>
</protein>
<evidence type="ECO:0000313" key="2">
    <source>
        <dbReference type="Proteomes" id="UP001186974"/>
    </source>
</evidence>
<proteinExistence type="predicted"/>
<reference evidence="1" key="1">
    <citation type="submission" date="2024-09" db="EMBL/GenBank/DDBJ databases">
        <title>Black Yeasts Isolated from many extreme environments.</title>
        <authorList>
            <person name="Coleine C."/>
            <person name="Stajich J.E."/>
            <person name="Selbmann L."/>
        </authorList>
    </citation>
    <scope>NUCLEOTIDE SEQUENCE</scope>
    <source>
        <strain evidence="1">CCFEE 5737</strain>
    </source>
</reference>
<accession>A0ACC3CZN0</accession>
<gene>
    <name evidence="1" type="ORF">LTS18_010323</name>
</gene>
<sequence length="72" mass="7881">MSSDKMDDKIDASPTQEKAGDVAVGDSEDIVYRENDDAFEVFKKGSGVDFRLVGWVKASVIFLKGALLQVLK</sequence>
<dbReference type="EMBL" id="JAWDJW010009209">
    <property type="protein sequence ID" value="KAK3059663.1"/>
    <property type="molecule type" value="Genomic_DNA"/>
</dbReference>
<organism evidence="1 2">
    <name type="scientific">Coniosporium uncinatum</name>
    <dbReference type="NCBI Taxonomy" id="93489"/>
    <lineage>
        <taxon>Eukaryota</taxon>
        <taxon>Fungi</taxon>
        <taxon>Dikarya</taxon>
        <taxon>Ascomycota</taxon>
        <taxon>Pezizomycotina</taxon>
        <taxon>Dothideomycetes</taxon>
        <taxon>Dothideomycetes incertae sedis</taxon>
        <taxon>Coniosporium</taxon>
    </lineage>
</organism>